<dbReference type="Proteomes" id="UP000590442">
    <property type="component" value="Unassembled WGS sequence"/>
</dbReference>
<keyword evidence="1" id="KW-1133">Transmembrane helix</keyword>
<feature type="transmembrane region" description="Helical" evidence="1">
    <location>
        <begin position="6"/>
        <end position="26"/>
    </location>
</feature>
<keyword evidence="1" id="KW-0812">Transmembrane</keyword>
<reference evidence="2 3" key="1">
    <citation type="submission" date="2020-03" db="EMBL/GenBank/DDBJ databases">
        <title>Genomic Encyclopedia of Type Strains, Phase IV (KMG-IV): sequencing the most valuable type-strain genomes for metagenomic binning, comparative biology and taxonomic classification.</title>
        <authorList>
            <person name="Goeker M."/>
        </authorList>
    </citation>
    <scope>NUCLEOTIDE SEQUENCE [LARGE SCALE GENOMIC DNA]</scope>
    <source>
        <strain evidence="2 3">DSM 29762</strain>
    </source>
</reference>
<sequence length="61" mass="7145">MLLSVFFAFIGVVLIYFLFVPIIIYVETETNQYYIQLPGLIKVGIESHDTEILRIKTKVFF</sequence>
<evidence type="ECO:0000256" key="1">
    <source>
        <dbReference type="SAM" id="Phobius"/>
    </source>
</evidence>
<dbReference type="AlphaFoldDB" id="A0A846QW00"/>
<proteinExistence type="predicted"/>
<evidence type="ECO:0000313" key="3">
    <source>
        <dbReference type="Proteomes" id="UP000590442"/>
    </source>
</evidence>
<keyword evidence="3" id="KW-1185">Reference proteome</keyword>
<comment type="caution">
    <text evidence="2">The sequence shown here is derived from an EMBL/GenBank/DDBJ whole genome shotgun (WGS) entry which is preliminary data.</text>
</comment>
<name>A0A846QW00_9FLAO</name>
<keyword evidence="1" id="KW-0472">Membrane</keyword>
<protein>
    <submittedName>
        <fullName evidence="2">Uncharacterized protein</fullName>
    </submittedName>
</protein>
<accession>A0A846QW00</accession>
<gene>
    <name evidence="2" type="ORF">GGR42_002659</name>
</gene>
<dbReference type="EMBL" id="JAATJJ010000002">
    <property type="protein sequence ID" value="NJB72168.1"/>
    <property type="molecule type" value="Genomic_DNA"/>
</dbReference>
<evidence type="ECO:0000313" key="2">
    <source>
        <dbReference type="EMBL" id="NJB72168.1"/>
    </source>
</evidence>
<organism evidence="2 3">
    <name type="scientific">Saonia flava</name>
    <dbReference type="NCBI Taxonomy" id="523696"/>
    <lineage>
        <taxon>Bacteria</taxon>
        <taxon>Pseudomonadati</taxon>
        <taxon>Bacteroidota</taxon>
        <taxon>Flavobacteriia</taxon>
        <taxon>Flavobacteriales</taxon>
        <taxon>Flavobacteriaceae</taxon>
        <taxon>Saonia</taxon>
    </lineage>
</organism>